<keyword evidence="3 5" id="KW-0697">Rotamase</keyword>
<dbReference type="GO" id="GO:0005783">
    <property type="term" value="C:endoplasmic reticulum"/>
    <property type="evidence" value="ECO:0007669"/>
    <property type="project" value="TreeGrafter"/>
</dbReference>
<dbReference type="PANTHER" id="PTHR45779">
    <property type="entry name" value="PEPTIDYLPROLYL ISOMERASE"/>
    <property type="match status" value="1"/>
</dbReference>
<dbReference type="Proteomes" id="UP000807342">
    <property type="component" value="Unassembled WGS sequence"/>
</dbReference>
<feature type="signal peptide" evidence="6">
    <location>
        <begin position="1"/>
        <end position="20"/>
    </location>
</feature>
<evidence type="ECO:0000256" key="4">
    <source>
        <dbReference type="ARBA" id="ARBA00023235"/>
    </source>
</evidence>
<dbReference type="FunFam" id="3.10.50.40:FF:000006">
    <property type="entry name" value="Peptidyl-prolyl cis-trans isomerase"/>
    <property type="match status" value="1"/>
</dbReference>
<dbReference type="Pfam" id="PF00254">
    <property type="entry name" value="FKBP_C"/>
    <property type="match status" value="1"/>
</dbReference>
<comment type="caution">
    <text evidence="8">The sequence shown here is derived from an EMBL/GenBank/DDBJ whole genome shotgun (WGS) entry which is preliminary data.</text>
</comment>
<evidence type="ECO:0000259" key="7">
    <source>
        <dbReference type="PROSITE" id="PS50059"/>
    </source>
</evidence>
<evidence type="ECO:0000256" key="3">
    <source>
        <dbReference type="ARBA" id="ARBA00023110"/>
    </source>
</evidence>
<evidence type="ECO:0000256" key="2">
    <source>
        <dbReference type="ARBA" id="ARBA00013194"/>
    </source>
</evidence>
<evidence type="ECO:0000256" key="1">
    <source>
        <dbReference type="ARBA" id="ARBA00000971"/>
    </source>
</evidence>
<dbReference type="AlphaFoldDB" id="A0A9P6C5C3"/>
<protein>
    <recommendedName>
        <fullName evidence="2 5">peptidylprolyl isomerase</fullName>
        <ecNumber evidence="2 5">5.2.1.8</ecNumber>
    </recommendedName>
</protein>
<keyword evidence="9" id="KW-1185">Reference proteome</keyword>
<evidence type="ECO:0000256" key="6">
    <source>
        <dbReference type="SAM" id="SignalP"/>
    </source>
</evidence>
<dbReference type="EC" id="5.2.1.8" evidence="2 5"/>
<evidence type="ECO:0000313" key="8">
    <source>
        <dbReference type="EMBL" id="KAF9449665.1"/>
    </source>
</evidence>
<sequence>MQLLNWLPCFLLAVILPVLAKEAPEELVIDTVYKPEECPHQAQTGDSIRVHYTGTLFSNGNKFDSSHDRNSPLPLTLGIGQVIKGWDEGLQGMCLNEKRKLTIPSNKAYGSRGFGSVIPPNSALVFDVELVGLEPKAGREEL</sequence>
<dbReference type="OrthoDB" id="1902587at2759"/>
<comment type="catalytic activity">
    <reaction evidence="1 5">
        <text>[protein]-peptidylproline (omega=180) = [protein]-peptidylproline (omega=0)</text>
        <dbReference type="Rhea" id="RHEA:16237"/>
        <dbReference type="Rhea" id="RHEA-COMP:10747"/>
        <dbReference type="Rhea" id="RHEA-COMP:10748"/>
        <dbReference type="ChEBI" id="CHEBI:83833"/>
        <dbReference type="ChEBI" id="CHEBI:83834"/>
        <dbReference type="EC" id="5.2.1.8"/>
    </reaction>
</comment>
<name>A0A9P6C5C3_9AGAR</name>
<organism evidence="8 9">
    <name type="scientific">Macrolepiota fuliginosa MF-IS2</name>
    <dbReference type="NCBI Taxonomy" id="1400762"/>
    <lineage>
        <taxon>Eukaryota</taxon>
        <taxon>Fungi</taxon>
        <taxon>Dikarya</taxon>
        <taxon>Basidiomycota</taxon>
        <taxon>Agaricomycotina</taxon>
        <taxon>Agaricomycetes</taxon>
        <taxon>Agaricomycetidae</taxon>
        <taxon>Agaricales</taxon>
        <taxon>Agaricineae</taxon>
        <taxon>Agaricaceae</taxon>
        <taxon>Macrolepiota</taxon>
    </lineage>
</organism>
<dbReference type="GO" id="GO:0003755">
    <property type="term" value="F:peptidyl-prolyl cis-trans isomerase activity"/>
    <property type="evidence" value="ECO:0007669"/>
    <property type="project" value="UniProtKB-KW"/>
</dbReference>
<keyword evidence="4 5" id="KW-0413">Isomerase</keyword>
<feature type="chain" id="PRO_5040197366" description="peptidylprolyl isomerase" evidence="6">
    <location>
        <begin position="21"/>
        <end position="142"/>
    </location>
</feature>
<dbReference type="PANTHER" id="PTHR45779:SF7">
    <property type="entry name" value="PEPTIDYLPROLYL ISOMERASE"/>
    <property type="match status" value="1"/>
</dbReference>
<dbReference type="PROSITE" id="PS50059">
    <property type="entry name" value="FKBP_PPIASE"/>
    <property type="match status" value="1"/>
</dbReference>
<dbReference type="InterPro" id="IPR001179">
    <property type="entry name" value="PPIase_FKBP_dom"/>
</dbReference>
<evidence type="ECO:0000256" key="5">
    <source>
        <dbReference type="PROSITE-ProRule" id="PRU00277"/>
    </source>
</evidence>
<dbReference type="InterPro" id="IPR046357">
    <property type="entry name" value="PPIase_dom_sf"/>
</dbReference>
<dbReference type="EMBL" id="MU151124">
    <property type="protein sequence ID" value="KAF9449665.1"/>
    <property type="molecule type" value="Genomic_DNA"/>
</dbReference>
<feature type="domain" description="PPIase FKBP-type" evidence="7">
    <location>
        <begin position="45"/>
        <end position="134"/>
    </location>
</feature>
<reference evidence="8" key="1">
    <citation type="submission" date="2020-11" db="EMBL/GenBank/DDBJ databases">
        <authorList>
            <consortium name="DOE Joint Genome Institute"/>
            <person name="Ahrendt S."/>
            <person name="Riley R."/>
            <person name="Andreopoulos W."/>
            <person name="Labutti K."/>
            <person name="Pangilinan J."/>
            <person name="Ruiz-Duenas F.J."/>
            <person name="Barrasa J.M."/>
            <person name="Sanchez-Garcia M."/>
            <person name="Camarero S."/>
            <person name="Miyauchi S."/>
            <person name="Serrano A."/>
            <person name="Linde D."/>
            <person name="Babiker R."/>
            <person name="Drula E."/>
            <person name="Ayuso-Fernandez I."/>
            <person name="Pacheco R."/>
            <person name="Padilla G."/>
            <person name="Ferreira P."/>
            <person name="Barriuso J."/>
            <person name="Kellner H."/>
            <person name="Castanera R."/>
            <person name="Alfaro M."/>
            <person name="Ramirez L."/>
            <person name="Pisabarro A.G."/>
            <person name="Kuo A."/>
            <person name="Tritt A."/>
            <person name="Lipzen A."/>
            <person name="He G."/>
            <person name="Yan M."/>
            <person name="Ng V."/>
            <person name="Cullen D."/>
            <person name="Martin F."/>
            <person name="Rosso M.-N."/>
            <person name="Henrissat B."/>
            <person name="Hibbett D."/>
            <person name="Martinez A.T."/>
            <person name="Grigoriev I.V."/>
        </authorList>
    </citation>
    <scope>NUCLEOTIDE SEQUENCE</scope>
    <source>
        <strain evidence="8">MF-IS2</strain>
    </source>
</reference>
<accession>A0A9P6C5C3</accession>
<proteinExistence type="predicted"/>
<dbReference type="SUPFAM" id="SSF54534">
    <property type="entry name" value="FKBP-like"/>
    <property type="match status" value="1"/>
</dbReference>
<dbReference type="Gene3D" id="3.10.50.40">
    <property type="match status" value="1"/>
</dbReference>
<gene>
    <name evidence="8" type="ORF">P691DRAFT_790689</name>
</gene>
<keyword evidence="6" id="KW-0732">Signal</keyword>
<evidence type="ECO:0000313" key="9">
    <source>
        <dbReference type="Proteomes" id="UP000807342"/>
    </source>
</evidence>
<dbReference type="InterPro" id="IPR044609">
    <property type="entry name" value="FKBP2/11"/>
</dbReference>